<evidence type="ECO:0000313" key="3">
    <source>
        <dbReference type="EMBL" id="KAL1599789.1"/>
    </source>
</evidence>
<evidence type="ECO:0000313" key="4">
    <source>
        <dbReference type="Proteomes" id="UP001521785"/>
    </source>
</evidence>
<dbReference type="Gene3D" id="3.30.450.20">
    <property type="entry name" value="PAS domain"/>
    <property type="match status" value="1"/>
</dbReference>
<dbReference type="EMBL" id="JAKJXO020000010">
    <property type="protein sequence ID" value="KAL1599789.1"/>
    <property type="molecule type" value="Genomic_DNA"/>
</dbReference>
<reference evidence="3 4" key="1">
    <citation type="submission" date="2024-02" db="EMBL/GenBank/DDBJ databases">
        <title>De novo assembly and annotation of 12 fungi associated with fruit tree decline syndrome in Ontario, Canada.</title>
        <authorList>
            <person name="Sulman M."/>
            <person name="Ellouze W."/>
            <person name="Ilyukhin E."/>
        </authorList>
    </citation>
    <scope>NUCLEOTIDE SEQUENCE [LARGE SCALE GENOMIC DNA]</scope>
    <source>
        <strain evidence="3 4">M42-189</strain>
    </source>
</reference>
<keyword evidence="4" id="KW-1185">Reference proteome</keyword>
<comment type="caution">
    <text evidence="3">The sequence shown here is derived from an EMBL/GenBank/DDBJ whole genome shotgun (WGS) entry which is preliminary data.</text>
</comment>
<accession>A0ABR3R6P0</accession>
<feature type="region of interest" description="Disordered" evidence="1">
    <location>
        <begin position="1"/>
        <end position="25"/>
    </location>
</feature>
<organism evidence="3 4">
    <name type="scientific">Paraconiothyrium brasiliense</name>
    <dbReference type="NCBI Taxonomy" id="300254"/>
    <lineage>
        <taxon>Eukaryota</taxon>
        <taxon>Fungi</taxon>
        <taxon>Dikarya</taxon>
        <taxon>Ascomycota</taxon>
        <taxon>Pezizomycotina</taxon>
        <taxon>Dothideomycetes</taxon>
        <taxon>Pleosporomycetidae</taxon>
        <taxon>Pleosporales</taxon>
        <taxon>Massarineae</taxon>
        <taxon>Didymosphaeriaceae</taxon>
        <taxon>Paraconiothyrium</taxon>
    </lineage>
</organism>
<feature type="compositionally biased region" description="Polar residues" evidence="1">
    <location>
        <begin position="1"/>
        <end position="11"/>
    </location>
</feature>
<sequence>MAEPSQPSRSLFSPFGEPAHDPKSNFDHEALKELDAIGFREILDQDPRPTFVLDLDSDYLDYSAIKTGIRPIFCNAALRLHDQLLDRVTGSSTEDVQTESAQTPYLHFKHWVTRVSEFDDSRDVFPQTFLYQGMLWTGFTSRQRWRFVSGIQSDASQHVADKSLGQHVGSIKRKANSREVLVRSTLGSSEITTSTATAAATATANATVSEPPLCVAAPQTAFSVRSGALVSTTPSFPHDYRARSSNPTTSGNTSSTTSGNASLTLASPEHGVPDWTAAKPRGKLTEHMVFARKVNWAATPLGPIETWSIEFREIANLVMRNPHPCALFWGEELTMLYNEPYMREVAGNKHPDLMGTGFSGPFSELWDGVAPIFRECARTGQSIRKENDYLPIERYGYLEETFFSWSFTPVYGGTNRSM</sequence>
<gene>
    <name evidence="3" type="ORF">SLS60_007594</name>
</gene>
<dbReference type="InterPro" id="IPR058846">
    <property type="entry name" value="PAS-like"/>
</dbReference>
<evidence type="ECO:0000259" key="2">
    <source>
        <dbReference type="Pfam" id="PF26131"/>
    </source>
</evidence>
<dbReference type="Proteomes" id="UP001521785">
    <property type="component" value="Unassembled WGS sequence"/>
</dbReference>
<feature type="compositionally biased region" description="Low complexity" evidence="1">
    <location>
        <begin position="248"/>
        <end position="267"/>
    </location>
</feature>
<feature type="domain" description="PAS-like" evidence="2">
    <location>
        <begin position="31"/>
        <end position="153"/>
    </location>
</feature>
<name>A0ABR3R6P0_9PLEO</name>
<dbReference type="Pfam" id="PF26131">
    <property type="entry name" value="PAS-like"/>
    <property type="match status" value="1"/>
</dbReference>
<protein>
    <recommendedName>
        <fullName evidence="2">PAS-like domain-containing protein</fullName>
    </recommendedName>
</protein>
<feature type="region of interest" description="Disordered" evidence="1">
    <location>
        <begin position="235"/>
        <end position="277"/>
    </location>
</feature>
<proteinExistence type="predicted"/>
<evidence type="ECO:0000256" key="1">
    <source>
        <dbReference type="SAM" id="MobiDB-lite"/>
    </source>
</evidence>